<sequence>MTQPPDSDGHPERDHGSRNHGSRDPGSRDHAEPDLAEAMPEAASDPLSEGGATPEVNEPDEHNPSLDGLGGRLRRGAQFAAIALVFTQLISLGQTVVVARLLTPAEIGIFTLGTLLANFAVTIADGGMRAALIQREEDVEKATETAFWASLITGVLMSGAALAAAPLLGMFFSSEMVGLVCAATSGTLLIHSLVNVPEALLQRRFNFKRRLIVDPLTAGTFAIVTVAFAFAGFGVWGMVIGLYASQLATLIACWVMCKWRPGRTRPSYRVWRELAGFSFPLIVSNLTDKSRELVQSTLIGRGLGEGGAGQYRYGRRIGVLPGTAIIQVASYVLFPAFSRISSDAKRFHDGFLRSLRALWIATIPFSAVLIALGQPMIVVLLGEQWRPAGLFVAAMAGYGPGAAMSAIGMESIKGAGKSRRIHILTGLSVVLGVGGLVLLLPYGLLGVGIAVSIDAAVGGFVSLVLARDLAKVTWRELLSLLVPPTIAAVVAGVAVGFLEQTVVNADQLPILLGLLALAGETLLLLGIFLGVLFLIAPASVREVLAAVRRRGKSTDDRDDTEGAGAAEPDAEDAIEGWRRDLLDAPTVVLRLPFMVDDVTDHVPVRRPAPRPGPPPVPVGARPPGAAGNGAPSAPPHGPLLDAPTTALREPVSPLDAPTTAVEPAPAAPPANGNGAGGRSRRLVSVVTRRQGRKDPPPDAS</sequence>
<evidence type="ECO:0000256" key="1">
    <source>
        <dbReference type="ARBA" id="ARBA00004651"/>
    </source>
</evidence>
<feature type="transmembrane region" description="Helical" evidence="8">
    <location>
        <begin position="211"/>
        <end position="230"/>
    </location>
</feature>
<dbReference type="InterPro" id="IPR050833">
    <property type="entry name" value="Poly_Biosynth_Transport"/>
</dbReference>
<gene>
    <name evidence="9" type="ORF">ACFPEL_19250</name>
</gene>
<dbReference type="Pfam" id="PF13440">
    <property type="entry name" value="Polysacc_synt_3"/>
    <property type="match status" value="1"/>
</dbReference>
<evidence type="ECO:0000256" key="3">
    <source>
        <dbReference type="ARBA" id="ARBA00022475"/>
    </source>
</evidence>
<dbReference type="Proteomes" id="UP001595909">
    <property type="component" value="Unassembled WGS sequence"/>
</dbReference>
<feature type="transmembrane region" description="Helical" evidence="8">
    <location>
        <begin position="477"/>
        <end position="498"/>
    </location>
</feature>
<feature type="transmembrane region" description="Helical" evidence="8">
    <location>
        <begin position="421"/>
        <end position="439"/>
    </location>
</feature>
<feature type="region of interest" description="Disordered" evidence="7">
    <location>
        <begin position="602"/>
        <end position="700"/>
    </location>
</feature>
<dbReference type="EMBL" id="JBHSIM010000039">
    <property type="protein sequence ID" value="MFC4834558.1"/>
    <property type="molecule type" value="Genomic_DNA"/>
</dbReference>
<accession>A0ABV9RK12</accession>
<dbReference type="CDD" id="cd13127">
    <property type="entry name" value="MATE_tuaB_like"/>
    <property type="match status" value="1"/>
</dbReference>
<evidence type="ECO:0000256" key="4">
    <source>
        <dbReference type="ARBA" id="ARBA00022692"/>
    </source>
</evidence>
<evidence type="ECO:0000256" key="2">
    <source>
        <dbReference type="ARBA" id="ARBA00007430"/>
    </source>
</evidence>
<evidence type="ECO:0000313" key="9">
    <source>
        <dbReference type="EMBL" id="MFC4834558.1"/>
    </source>
</evidence>
<comment type="similarity">
    <text evidence="2">Belongs to the polysaccharide synthase family.</text>
</comment>
<dbReference type="PANTHER" id="PTHR30250:SF10">
    <property type="entry name" value="LIPOPOLYSACCHARIDE BIOSYNTHESIS PROTEIN WZXC"/>
    <property type="match status" value="1"/>
</dbReference>
<reference evidence="10" key="1">
    <citation type="journal article" date="2019" name="Int. J. Syst. Evol. Microbiol.">
        <title>The Global Catalogue of Microorganisms (GCM) 10K type strain sequencing project: providing services to taxonomists for standard genome sequencing and annotation.</title>
        <authorList>
            <consortium name="The Broad Institute Genomics Platform"/>
            <consortium name="The Broad Institute Genome Sequencing Center for Infectious Disease"/>
            <person name="Wu L."/>
            <person name="Ma J."/>
        </authorList>
    </citation>
    <scope>NUCLEOTIDE SEQUENCE [LARGE SCALE GENOMIC DNA]</scope>
    <source>
        <strain evidence="10">CCUG 50347</strain>
    </source>
</reference>
<feature type="region of interest" description="Disordered" evidence="7">
    <location>
        <begin position="549"/>
        <end position="572"/>
    </location>
</feature>
<feature type="transmembrane region" description="Helical" evidence="8">
    <location>
        <begin position="145"/>
        <end position="165"/>
    </location>
</feature>
<feature type="transmembrane region" description="Helical" evidence="8">
    <location>
        <begin position="317"/>
        <end position="337"/>
    </location>
</feature>
<feature type="compositionally biased region" description="Low complexity" evidence="7">
    <location>
        <begin position="618"/>
        <end position="631"/>
    </location>
</feature>
<dbReference type="RefSeq" id="WP_274190609.1">
    <property type="nucleotide sequence ID" value="NZ_BAABHN010000039.1"/>
</dbReference>
<feature type="transmembrane region" description="Helical" evidence="8">
    <location>
        <begin position="171"/>
        <end position="190"/>
    </location>
</feature>
<evidence type="ECO:0000256" key="5">
    <source>
        <dbReference type="ARBA" id="ARBA00022989"/>
    </source>
</evidence>
<evidence type="ECO:0000256" key="7">
    <source>
        <dbReference type="SAM" id="MobiDB-lite"/>
    </source>
</evidence>
<feature type="region of interest" description="Disordered" evidence="7">
    <location>
        <begin position="1"/>
        <end position="69"/>
    </location>
</feature>
<keyword evidence="4 8" id="KW-0812">Transmembrane</keyword>
<comment type="caution">
    <text evidence="9">The sequence shown here is derived from an EMBL/GenBank/DDBJ whole genome shotgun (WGS) entry which is preliminary data.</text>
</comment>
<feature type="transmembrane region" description="Helical" evidence="8">
    <location>
        <begin position="510"/>
        <end position="540"/>
    </location>
</feature>
<feature type="transmembrane region" description="Helical" evidence="8">
    <location>
        <begin position="445"/>
        <end position="465"/>
    </location>
</feature>
<proteinExistence type="inferred from homology"/>
<organism evidence="9 10">
    <name type="scientific">Actinomycetospora chibensis</name>
    <dbReference type="NCBI Taxonomy" id="663606"/>
    <lineage>
        <taxon>Bacteria</taxon>
        <taxon>Bacillati</taxon>
        <taxon>Actinomycetota</taxon>
        <taxon>Actinomycetes</taxon>
        <taxon>Pseudonocardiales</taxon>
        <taxon>Pseudonocardiaceae</taxon>
        <taxon>Actinomycetospora</taxon>
    </lineage>
</organism>
<protein>
    <submittedName>
        <fullName evidence="9">Lipopolysaccharide biosynthesis protein</fullName>
    </submittedName>
</protein>
<keyword evidence="3" id="KW-1003">Cell membrane</keyword>
<name>A0ABV9RK12_9PSEU</name>
<comment type="subcellular location">
    <subcellularLocation>
        <location evidence="1">Cell membrane</location>
        <topology evidence="1">Multi-pass membrane protein</topology>
    </subcellularLocation>
</comment>
<keyword evidence="10" id="KW-1185">Reference proteome</keyword>
<keyword evidence="5 8" id="KW-1133">Transmembrane helix</keyword>
<feature type="compositionally biased region" description="Basic and acidic residues" evidence="7">
    <location>
        <begin position="7"/>
        <end position="33"/>
    </location>
</feature>
<feature type="transmembrane region" description="Helical" evidence="8">
    <location>
        <begin position="79"/>
        <end position="101"/>
    </location>
</feature>
<keyword evidence="6 8" id="KW-0472">Membrane</keyword>
<evidence type="ECO:0000256" key="6">
    <source>
        <dbReference type="ARBA" id="ARBA00023136"/>
    </source>
</evidence>
<feature type="transmembrane region" description="Helical" evidence="8">
    <location>
        <begin position="358"/>
        <end position="382"/>
    </location>
</feature>
<evidence type="ECO:0000313" key="10">
    <source>
        <dbReference type="Proteomes" id="UP001595909"/>
    </source>
</evidence>
<feature type="transmembrane region" description="Helical" evidence="8">
    <location>
        <begin position="107"/>
        <end position="124"/>
    </location>
</feature>
<dbReference type="PANTHER" id="PTHR30250">
    <property type="entry name" value="PST FAMILY PREDICTED COLANIC ACID TRANSPORTER"/>
    <property type="match status" value="1"/>
</dbReference>
<feature type="transmembrane region" description="Helical" evidence="8">
    <location>
        <begin position="388"/>
        <end position="409"/>
    </location>
</feature>
<evidence type="ECO:0000256" key="8">
    <source>
        <dbReference type="SAM" id="Phobius"/>
    </source>
</evidence>